<dbReference type="RefSeq" id="WP_064981588.1">
    <property type="nucleotide sequence ID" value="NZ_LZLC01000134.1"/>
</dbReference>
<dbReference type="Proteomes" id="UP000093898">
    <property type="component" value="Unassembled WGS sequence"/>
</dbReference>
<proteinExistence type="predicted"/>
<gene>
    <name evidence="1" type="ORF">A5630_23080</name>
</gene>
<dbReference type="OrthoDB" id="4641932at2"/>
<organism evidence="1 2">
    <name type="scientific">Mycolicibacterium mucogenicum</name>
    <name type="common">Mycobacterium mucogenicum</name>
    <dbReference type="NCBI Taxonomy" id="56689"/>
    <lineage>
        <taxon>Bacteria</taxon>
        <taxon>Bacillati</taxon>
        <taxon>Actinomycetota</taxon>
        <taxon>Actinomycetes</taxon>
        <taxon>Mycobacteriales</taxon>
        <taxon>Mycobacteriaceae</taxon>
        <taxon>Mycolicibacterium</taxon>
    </lineage>
</organism>
<protein>
    <submittedName>
        <fullName evidence="1">Uncharacterized protein</fullName>
    </submittedName>
</protein>
<name>A0A1A3H140_MYCMU</name>
<comment type="caution">
    <text evidence="1">The sequence shown here is derived from an EMBL/GenBank/DDBJ whole genome shotgun (WGS) entry which is preliminary data.</text>
</comment>
<evidence type="ECO:0000313" key="1">
    <source>
        <dbReference type="EMBL" id="OBJ41326.1"/>
    </source>
</evidence>
<sequence length="118" mass="12874">MSYSLKLIPNKMMNAVVSHEDGVVDHVWDTAKEGSRNVESLIAKQRASTRWVKHDQSTAHEYHSDAVKNPNGIDAHFTLEGPDAVALEFGHEPSGMFAGTPTKAPDGQYILHHAAGLT</sequence>
<dbReference type="EMBL" id="LZLC01000134">
    <property type="protein sequence ID" value="OBJ41326.1"/>
    <property type="molecule type" value="Genomic_DNA"/>
</dbReference>
<reference evidence="1 2" key="1">
    <citation type="submission" date="2016-06" db="EMBL/GenBank/DDBJ databases">
        <authorList>
            <person name="Kjaerup R.B."/>
            <person name="Dalgaard T.S."/>
            <person name="Juul-Madsen H.R."/>
        </authorList>
    </citation>
    <scope>NUCLEOTIDE SEQUENCE [LARGE SCALE GENOMIC DNA]</scope>
    <source>
        <strain evidence="1 2">1127319.6</strain>
    </source>
</reference>
<evidence type="ECO:0000313" key="2">
    <source>
        <dbReference type="Proteomes" id="UP000093898"/>
    </source>
</evidence>
<dbReference type="AlphaFoldDB" id="A0A1A3H140"/>
<accession>A0A1A3H140</accession>